<protein>
    <submittedName>
        <fullName evidence="2">Uncharacterized protein</fullName>
    </submittedName>
</protein>
<keyword evidence="1" id="KW-0472">Membrane</keyword>
<proteinExistence type="predicted"/>
<evidence type="ECO:0000256" key="1">
    <source>
        <dbReference type="SAM" id="Phobius"/>
    </source>
</evidence>
<feature type="transmembrane region" description="Helical" evidence="1">
    <location>
        <begin position="20"/>
        <end position="42"/>
    </location>
</feature>
<sequence>MKEQKKTTAQSKKFSLPELVWLGFNYTCGIAFTSVYATMMFSEVDKTGQFLGMHMIWIFLVEGLVAGTCAWAFNLISYHKYTPLGMVLVIFMFEQILENFEDD</sequence>
<evidence type="ECO:0000313" key="2">
    <source>
        <dbReference type="EMBL" id="RUP75961.1"/>
    </source>
</evidence>
<feature type="transmembrane region" description="Helical" evidence="1">
    <location>
        <begin position="54"/>
        <end position="76"/>
    </location>
</feature>
<dbReference type="EMBL" id="RAHC01000012">
    <property type="protein sequence ID" value="RUP75961.1"/>
    <property type="molecule type" value="Genomic_DNA"/>
</dbReference>
<evidence type="ECO:0000313" key="3">
    <source>
        <dbReference type="Proteomes" id="UP000274545"/>
    </source>
</evidence>
<name>A0A433ENR1_9MOLU</name>
<gene>
    <name evidence="2" type="ORF">D6D54_07285</name>
</gene>
<dbReference type="AlphaFoldDB" id="A0A433ENR1"/>
<organism evidence="2 3">
    <name type="scientific">Spiroplasma poulsonii</name>
    <dbReference type="NCBI Taxonomy" id="2138"/>
    <lineage>
        <taxon>Bacteria</taxon>
        <taxon>Bacillati</taxon>
        <taxon>Mycoplasmatota</taxon>
        <taxon>Mollicutes</taxon>
        <taxon>Entomoplasmatales</taxon>
        <taxon>Spiroplasmataceae</taxon>
        <taxon>Spiroplasma</taxon>
    </lineage>
</organism>
<keyword evidence="1" id="KW-1133">Transmembrane helix</keyword>
<dbReference type="Proteomes" id="UP000274545">
    <property type="component" value="Unassembled WGS sequence"/>
</dbReference>
<comment type="caution">
    <text evidence="2">The sequence shown here is derived from an EMBL/GenBank/DDBJ whole genome shotgun (WGS) entry which is preliminary data.</text>
</comment>
<keyword evidence="1" id="KW-0812">Transmembrane</keyword>
<reference evidence="2 3" key="1">
    <citation type="journal article" date="2019" name="Genome Biol. Evol.">
        <title>Toxin and genome evolution in a Drosophila defensive symbiosis.</title>
        <authorList>
            <person name="Ballinger M.J."/>
            <person name="Gawryluk R.M."/>
            <person name="Perlman S.J."/>
        </authorList>
    </citation>
    <scope>NUCLEOTIDE SEQUENCE [LARGE SCALE GENOMIC DNA]</scope>
    <source>
        <strain evidence="3">sNeo</strain>
    </source>
</reference>
<accession>A0A433ENR1</accession>